<feature type="domain" description="TrwC relaxase" evidence="1">
    <location>
        <begin position="13"/>
        <end position="279"/>
    </location>
</feature>
<protein>
    <recommendedName>
        <fullName evidence="1">TrwC relaxase domain-containing protein</fullName>
    </recommendedName>
</protein>
<reference evidence="2 3" key="1">
    <citation type="submission" date="2021-07" db="EMBL/GenBank/DDBJ databases">
        <title>Draft genome sequence of carbapenem-resistant Aeromonas spp. in Japan.</title>
        <authorList>
            <person name="Maehana S."/>
            <person name="Suzuki M."/>
            <person name="Kitasato H."/>
        </authorList>
    </citation>
    <scope>NUCLEOTIDE SEQUENCE [LARGE SCALE GENOMIC DNA]</scope>
    <source>
        <strain evidence="2 3">KAM382</strain>
    </source>
</reference>
<name>A0ABD0B833_AERCA</name>
<dbReference type="RefSeq" id="WP_190284520.1">
    <property type="nucleotide sequence ID" value="NZ_AP024404.1"/>
</dbReference>
<evidence type="ECO:0000313" key="3">
    <source>
        <dbReference type="Proteomes" id="UP000737420"/>
    </source>
</evidence>
<dbReference type="Gene3D" id="3.40.50.300">
    <property type="entry name" value="P-loop containing nucleotide triphosphate hydrolases"/>
    <property type="match status" value="1"/>
</dbReference>
<sequence>MLSIKRLGNASEAGGYYSEAGYYTKDGVALASEWGGEGANALGFDGQPVDLERFTEILEGKIDEVTQLGKSDGQGNISHAPGHDFTFSAPKGISIAALMGGDERLIDAHHAAVKVAMAELEKRVIARKDGEHIHTNNFMYASFTHTTSRANDPQLHTHNVIPNATLIDGKWYSLESKEMYQFKMQAGLIYRSELAVLAHKLGYTVEVTDRQKGFWDIAEISDELKAETSKRRREVEQSAAEREVTTQKGLETVAVMSRASKSVLTPEQLWEIWDDTATSLGVDVEQIVKDATTKADERVNAGMAGGMEQTVLDQQNPPKNTDKPIPGVDDEALRATRLAARALAANEAVFSSEQIQVNAMKLGMGMFSFADVEAALSGLIAEKELLVRPHGITTPEAIRKESYIVSSMLNLKGRYAPVATKEIAREHITAFEQELSARLGFAATLTSGQAKAVELIATTKDAVIGVQGQAGTGKTTMVNVVNSIAHAQGYTMVGLAQSGSATETLFEETGIKSHTLDSFIFRTQQNQETYGPRFAEKEIWLIDEASLANAGHFADVITAARQSGARIVFTGDTAQHEAIEWGKLFYLLQAHGMKTAVMDDITRQRNSPELLAAIKAYYAGQFDKMFALLKDCIHESKKPLAQITEAFKKLTPNKREDALFIIPSNAQRREFNIAARSTLQQEGHISNENIPTKIFLRANLNFEEMKDVRFFQNYNVDAVEFHKSMPEQGVIAGERYLVDLKQSNIKTNELHLTNMKTGEVRQFSLFSLQDDKAKMTLDAYRLDTIDLSKDEIVTWKKTRKDMGLMNGDELKLIGVDEKSSTFTFVNIKNSETITLDQNQHHDLDYSYSVTSQVSQGMTQKESYSLLSSTNKNLSTFRALLVNISRATDKAHIFVDNTKKLIKVMHDNNFGKTIATRHVSTESMQKYAAHTKANEADIGRVVEDDLNKAMANLAEKKGVFTHDDIKREALKWSLGRYTPLDIDQGIEKARALKTLTLVAPGDNGNHTFAMATTIKHEAALAKHVIDGVGRRPKMLSASHFDRYSNAYNAAAAEKGLAAILPHQRDVMERAFTSRNESAFVATYARDGVTNAFRTAGAAMLQDAGYRVRAFGFNAKTCDDIAKAQLPGGNIKAWLSQLEARAANGQKTNNSKDVWLIDDAALLDAKTILDISRFARYTGARVIFLGNELENSLSWGNTLELLRSQKVEVIGSSSKALSQDEKVSAAAQSFRDGKIAEALHGVEQLMHEVHHQTADKDKTIRHDVLAQSYLAIPAGERNQVAVIIPDRTTNDAVTGLIRQGLKDEGVISDDRVSVVSEHAVFLSNVERTDARMYKEGFVVRLSNNVPLVVTEVHKENNILVLSDQNGQTYKISGNDLHQATISQQIKTNFSDGDRVIFTKALPKENTTNQNGKGKSNLRGVKNKSEGTVLGYNKETKTLTIELANGRVVGVNPHDFPHIKHNYASSAFSLKSGEAKQHALVLLESNKTHSLTHEQIHGVLSNVRGSVRIITDDKAKALSALKENPGFRQSALAEKGVQVTSKDRAADFSKELGAMMGGSAKIGMKFRERVMDKIEQIKKNYNIGLQRERSL</sequence>
<dbReference type="InterPro" id="IPR014059">
    <property type="entry name" value="TraI/TrwC_relax"/>
</dbReference>
<dbReference type="NCBIfam" id="TIGR02686">
    <property type="entry name" value="relax_trwC"/>
    <property type="match status" value="1"/>
</dbReference>
<dbReference type="Pfam" id="PF08751">
    <property type="entry name" value="TrwC"/>
    <property type="match status" value="1"/>
</dbReference>
<dbReference type="NCBIfam" id="NF041492">
    <property type="entry name" value="MobF"/>
    <property type="match status" value="1"/>
</dbReference>
<dbReference type="SUPFAM" id="SSF55464">
    <property type="entry name" value="Origin of replication-binding domain, RBD-like"/>
    <property type="match status" value="1"/>
</dbReference>
<dbReference type="CDD" id="cd17933">
    <property type="entry name" value="DEXSc_RecD-like"/>
    <property type="match status" value="1"/>
</dbReference>
<dbReference type="SUPFAM" id="SSF52540">
    <property type="entry name" value="P-loop containing nucleoside triphosphate hydrolases"/>
    <property type="match status" value="2"/>
</dbReference>
<gene>
    <name evidence="2" type="ORF">KAM382_24310</name>
</gene>
<evidence type="ECO:0000259" key="1">
    <source>
        <dbReference type="Pfam" id="PF08751"/>
    </source>
</evidence>
<accession>A0ABD0B833</accession>
<evidence type="ECO:0000313" key="2">
    <source>
        <dbReference type="EMBL" id="GJB92370.1"/>
    </source>
</evidence>
<dbReference type="EMBL" id="BPOP01000022">
    <property type="protein sequence ID" value="GJB92370.1"/>
    <property type="molecule type" value="Genomic_DNA"/>
</dbReference>
<proteinExistence type="predicted"/>
<organism evidence="2 3">
    <name type="scientific">Aeromonas caviae</name>
    <name type="common">Aeromonas punctata</name>
    <dbReference type="NCBI Taxonomy" id="648"/>
    <lineage>
        <taxon>Bacteria</taxon>
        <taxon>Pseudomonadati</taxon>
        <taxon>Pseudomonadota</taxon>
        <taxon>Gammaproteobacteria</taxon>
        <taxon>Aeromonadales</taxon>
        <taxon>Aeromonadaceae</taxon>
        <taxon>Aeromonas</taxon>
    </lineage>
</organism>
<comment type="caution">
    <text evidence="2">The sequence shown here is derived from an EMBL/GenBank/DDBJ whole genome shotgun (WGS) entry which is preliminary data.</text>
</comment>
<dbReference type="Proteomes" id="UP000737420">
    <property type="component" value="Unassembled WGS sequence"/>
</dbReference>
<dbReference type="InterPro" id="IPR027417">
    <property type="entry name" value="P-loop_NTPase"/>
</dbReference>
<dbReference type="InterPro" id="IPR014862">
    <property type="entry name" value="TrwC"/>
</dbReference>
<dbReference type="Pfam" id="PF13604">
    <property type="entry name" value="AAA_30"/>
    <property type="match status" value="2"/>
</dbReference>